<dbReference type="EMBL" id="CP071060">
    <property type="protein sequence ID" value="QSI76021.1"/>
    <property type="molecule type" value="Genomic_DNA"/>
</dbReference>
<keyword evidence="4 5" id="KW-0472">Membrane</keyword>
<evidence type="ECO:0000256" key="5">
    <source>
        <dbReference type="SAM" id="Phobius"/>
    </source>
</evidence>
<keyword evidence="3 5" id="KW-1133">Transmembrane helix</keyword>
<dbReference type="Gene3D" id="1.20.1530.20">
    <property type="match status" value="1"/>
</dbReference>
<feature type="transmembrane region" description="Helical" evidence="5">
    <location>
        <begin position="196"/>
        <end position="216"/>
    </location>
</feature>
<evidence type="ECO:0000256" key="4">
    <source>
        <dbReference type="ARBA" id="ARBA00023136"/>
    </source>
</evidence>
<evidence type="ECO:0000313" key="6">
    <source>
        <dbReference type="EMBL" id="QSI76021.1"/>
    </source>
</evidence>
<feature type="transmembrane region" description="Helical" evidence="5">
    <location>
        <begin position="166"/>
        <end position="190"/>
    </location>
</feature>
<evidence type="ECO:0000313" key="7">
    <source>
        <dbReference type="Proteomes" id="UP000663570"/>
    </source>
</evidence>
<proteinExistence type="predicted"/>
<dbReference type="InterPro" id="IPR038770">
    <property type="entry name" value="Na+/solute_symporter_sf"/>
</dbReference>
<evidence type="ECO:0000256" key="1">
    <source>
        <dbReference type="ARBA" id="ARBA00004141"/>
    </source>
</evidence>
<feature type="transmembrane region" description="Helical" evidence="5">
    <location>
        <begin position="131"/>
        <end position="154"/>
    </location>
</feature>
<comment type="subcellular location">
    <subcellularLocation>
        <location evidence="1">Membrane</location>
        <topology evidence="1">Multi-pass membrane protein</topology>
    </subcellularLocation>
</comment>
<dbReference type="Proteomes" id="UP000663570">
    <property type="component" value="Chromosome"/>
</dbReference>
<keyword evidence="2 5" id="KW-0812">Transmembrane</keyword>
<dbReference type="InterPro" id="IPR002657">
    <property type="entry name" value="BilAc:Na_symport/Acr3"/>
</dbReference>
<keyword evidence="7" id="KW-1185">Reference proteome</keyword>
<dbReference type="PANTHER" id="PTHR10361">
    <property type="entry name" value="SODIUM-BILE ACID COTRANSPORTER"/>
    <property type="match status" value="1"/>
</dbReference>
<dbReference type="Pfam" id="PF01758">
    <property type="entry name" value="SBF"/>
    <property type="match status" value="1"/>
</dbReference>
<feature type="transmembrane region" description="Helical" evidence="5">
    <location>
        <begin position="63"/>
        <end position="83"/>
    </location>
</feature>
<accession>A0ABX7M510</accession>
<evidence type="ECO:0008006" key="8">
    <source>
        <dbReference type="Google" id="ProtNLM"/>
    </source>
</evidence>
<feature type="transmembrane region" description="Helical" evidence="5">
    <location>
        <begin position="6"/>
        <end position="26"/>
    </location>
</feature>
<protein>
    <recommendedName>
        <fullName evidence="8">Na+-dependent transporter</fullName>
    </recommendedName>
</protein>
<dbReference type="InterPro" id="IPR004710">
    <property type="entry name" value="Bilac:Na_transpt"/>
</dbReference>
<feature type="transmembrane region" description="Helical" evidence="5">
    <location>
        <begin position="248"/>
        <end position="270"/>
    </location>
</feature>
<gene>
    <name evidence="6" type="ORF">JY500_16300</name>
</gene>
<sequence length="278" mass="29611">MLAIFFGLLKGAVAVMLLAIGAASSVRQVAYLWQRPALLSRALLAMYVLVPAAAVLIDEFVPLGNVARAALLVLAVSAGAPMLPRKLGAIGRSPYVFSLVVTSSFLAVAFVPVWVMVLGPHFELDRQVEPLQIAMSVAQTILLPLLAGMALRAMWPAICERWADRLIAALGSLLMLMGLAMLLMFGHMLLDVPPRSFVAMTGLLLIALVIGHLLGGPDPHERTALAITCSTRHVGLAVLVAASMPGPYAVLLITAYLLCSLIVTVPYLMWRRRSAASG</sequence>
<reference evidence="6 7" key="1">
    <citation type="submission" date="2021-02" db="EMBL/GenBank/DDBJ databases">
        <title>Niveibacterium changnyeongensis HC41.</title>
        <authorList>
            <person name="Kang M."/>
        </authorList>
    </citation>
    <scope>NUCLEOTIDE SEQUENCE [LARGE SCALE GENOMIC DNA]</scope>
    <source>
        <strain evidence="6 7">HC41</strain>
    </source>
</reference>
<dbReference type="RefSeq" id="WP_206253824.1">
    <property type="nucleotide sequence ID" value="NZ_CP071060.1"/>
</dbReference>
<evidence type="ECO:0000256" key="3">
    <source>
        <dbReference type="ARBA" id="ARBA00022989"/>
    </source>
</evidence>
<name>A0ABX7M510_9RHOO</name>
<evidence type="ECO:0000256" key="2">
    <source>
        <dbReference type="ARBA" id="ARBA00022692"/>
    </source>
</evidence>
<dbReference type="PANTHER" id="PTHR10361:SF28">
    <property type="entry name" value="P3 PROTEIN-RELATED"/>
    <property type="match status" value="1"/>
</dbReference>
<organism evidence="6 7">
    <name type="scientific">Niveibacterium microcysteis</name>
    <dbReference type="NCBI Taxonomy" id="2811415"/>
    <lineage>
        <taxon>Bacteria</taxon>
        <taxon>Pseudomonadati</taxon>
        <taxon>Pseudomonadota</taxon>
        <taxon>Betaproteobacteria</taxon>
        <taxon>Rhodocyclales</taxon>
        <taxon>Rhodocyclaceae</taxon>
        <taxon>Niveibacterium</taxon>
    </lineage>
</organism>
<feature type="transmembrane region" description="Helical" evidence="5">
    <location>
        <begin position="223"/>
        <end position="242"/>
    </location>
</feature>
<feature type="transmembrane region" description="Helical" evidence="5">
    <location>
        <begin position="38"/>
        <end position="57"/>
    </location>
</feature>
<feature type="transmembrane region" description="Helical" evidence="5">
    <location>
        <begin position="95"/>
        <end position="119"/>
    </location>
</feature>